<dbReference type="AlphaFoldDB" id="A0AAE0FJY4"/>
<dbReference type="Proteomes" id="UP001190700">
    <property type="component" value="Unassembled WGS sequence"/>
</dbReference>
<dbReference type="EMBL" id="LGRX02017736">
    <property type="protein sequence ID" value="KAK3260406.1"/>
    <property type="molecule type" value="Genomic_DNA"/>
</dbReference>
<keyword evidence="2" id="KW-1185">Reference proteome</keyword>
<name>A0AAE0FJY4_9CHLO</name>
<sequence>MHSGGRVPDYFSKRVPLTANTQTRVGVIGLADPVADGLKAKQALDAQRKLVGRLRISSLEEGEKPTRGFHSDAEYGSTHQEDGSLTAYGAVFEREKLEEELEDEVHAEYFAERQRNEGGPKDVFFAICRDFVKVPPLTYTALLGRTGPHPGTGLLGYYRL</sequence>
<evidence type="ECO:0000313" key="1">
    <source>
        <dbReference type="EMBL" id="KAK3260406.1"/>
    </source>
</evidence>
<protein>
    <submittedName>
        <fullName evidence="1">Uncharacterized protein</fullName>
    </submittedName>
</protein>
<organism evidence="1 2">
    <name type="scientific">Cymbomonas tetramitiformis</name>
    <dbReference type="NCBI Taxonomy" id="36881"/>
    <lineage>
        <taxon>Eukaryota</taxon>
        <taxon>Viridiplantae</taxon>
        <taxon>Chlorophyta</taxon>
        <taxon>Pyramimonadophyceae</taxon>
        <taxon>Pyramimonadales</taxon>
        <taxon>Pyramimonadaceae</taxon>
        <taxon>Cymbomonas</taxon>
    </lineage>
</organism>
<reference evidence="1 2" key="1">
    <citation type="journal article" date="2015" name="Genome Biol. Evol.">
        <title>Comparative Genomics of a Bacterivorous Green Alga Reveals Evolutionary Causalities and Consequences of Phago-Mixotrophic Mode of Nutrition.</title>
        <authorList>
            <person name="Burns J.A."/>
            <person name="Paasch A."/>
            <person name="Narechania A."/>
            <person name="Kim E."/>
        </authorList>
    </citation>
    <scope>NUCLEOTIDE SEQUENCE [LARGE SCALE GENOMIC DNA]</scope>
    <source>
        <strain evidence="1 2">PLY_AMNH</strain>
    </source>
</reference>
<gene>
    <name evidence="1" type="ORF">CYMTET_30634</name>
</gene>
<evidence type="ECO:0000313" key="2">
    <source>
        <dbReference type="Proteomes" id="UP001190700"/>
    </source>
</evidence>
<comment type="caution">
    <text evidence="1">The sequence shown here is derived from an EMBL/GenBank/DDBJ whole genome shotgun (WGS) entry which is preliminary data.</text>
</comment>
<accession>A0AAE0FJY4</accession>
<proteinExistence type="predicted"/>